<protein>
    <recommendedName>
        <fullName evidence="5">Flagellin N-terminal-like domain-containing protein</fullName>
    </recommendedName>
</protein>
<gene>
    <name evidence="3" type="ORF">ACFQMA_13275</name>
</gene>
<evidence type="ECO:0000313" key="3">
    <source>
        <dbReference type="EMBL" id="MFC7140789.1"/>
    </source>
</evidence>
<dbReference type="EMBL" id="JBHTAS010000001">
    <property type="protein sequence ID" value="MFC7140789.1"/>
    <property type="molecule type" value="Genomic_DNA"/>
</dbReference>
<reference evidence="3 4" key="1">
    <citation type="journal article" date="2019" name="Int. J. Syst. Evol. Microbiol.">
        <title>The Global Catalogue of Microorganisms (GCM) 10K type strain sequencing project: providing services to taxonomists for standard genome sequencing and annotation.</title>
        <authorList>
            <consortium name="The Broad Institute Genomics Platform"/>
            <consortium name="The Broad Institute Genome Sequencing Center for Infectious Disease"/>
            <person name="Wu L."/>
            <person name="Ma J."/>
        </authorList>
    </citation>
    <scope>NUCLEOTIDE SEQUENCE [LARGE SCALE GENOMIC DNA]</scope>
    <source>
        <strain evidence="3 4">XZYJT29</strain>
    </source>
</reference>
<keyword evidence="4" id="KW-1185">Reference proteome</keyword>
<sequence length="174" mass="18350">MVGERQQGRPGGNGTRLGRWDGPDDRGQTLHDYTVGISLFIITLSTVLAGLFGFVGPLSTGVGSEEVSQSDRIATTVVQNLTTGRQPNELHAGRLSAMLALSESELRTRWGLQGSAQFNVTLTTLNGSRIVSHGGSKLAAGPRYQGNAAGTTARIVTLGDGTCRPGCRLAVRTW</sequence>
<name>A0ABD5Y0E1_9EURY</name>
<keyword evidence="2" id="KW-1133">Transmembrane helix</keyword>
<dbReference type="Proteomes" id="UP001596432">
    <property type="component" value="Unassembled WGS sequence"/>
</dbReference>
<evidence type="ECO:0000313" key="4">
    <source>
        <dbReference type="Proteomes" id="UP001596432"/>
    </source>
</evidence>
<dbReference type="Pfam" id="PF23958">
    <property type="entry name" value="DUF7287"/>
    <property type="match status" value="1"/>
</dbReference>
<keyword evidence="2" id="KW-0812">Transmembrane</keyword>
<dbReference type="AlphaFoldDB" id="A0ABD5Y0E1"/>
<evidence type="ECO:0008006" key="5">
    <source>
        <dbReference type="Google" id="ProtNLM"/>
    </source>
</evidence>
<evidence type="ECO:0000256" key="1">
    <source>
        <dbReference type="SAM" id="MobiDB-lite"/>
    </source>
</evidence>
<dbReference type="GeneID" id="78821095"/>
<feature type="region of interest" description="Disordered" evidence="1">
    <location>
        <begin position="1"/>
        <end position="25"/>
    </location>
</feature>
<organism evidence="3 4">
    <name type="scientific">Halosimplex aquaticum</name>
    <dbReference type="NCBI Taxonomy" id="3026162"/>
    <lineage>
        <taxon>Archaea</taxon>
        <taxon>Methanobacteriati</taxon>
        <taxon>Methanobacteriota</taxon>
        <taxon>Stenosarchaea group</taxon>
        <taxon>Halobacteria</taxon>
        <taxon>Halobacteriales</taxon>
        <taxon>Haloarculaceae</taxon>
        <taxon>Halosimplex</taxon>
    </lineage>
</organism>
<accession>A0ABD5Y0E1</accession>
<dbReference type="InterPro" id="IPR056613">
    <property type="entry name" value="DUF7287"/>
</dbReference>
<feature type="transmembrane region" description="Helical" evidence="2">
    <location>
        <begin position="33"/>
        <end position="55"/>
    </location>
</feature>
<dbReference type="RefSeq" id="WP_274321880.1">
    <property type="nucleotide sequence ID" value="NZ_CP118158.1"/>
</dbReference>
<comment type="caution">
    <text evidence="3">The sequence shown here is derived from an EMBL/GenBank/DDBJ whole genome shotgun (WGS) entry which is preliminary data.</text>
</comment>
<keyword evidence="2" id="KW-0472">Membrane</keyword>
<evidence type="ECO:0000256" key="2">
    <source>
        <dbReference type="SAM" id="Phobius"/>
    </source>
</evidence>
<proteinExistence type="predicted"/>